<proteinExistence type="predicted"/>
<dbReference type="EMBL" id="AP019779">
    <property type="protein sequence ID" value="BBL62345.1"/>
    <property type="molecule type" value="Genomic_DNA"/>
</dbReference>
<protein>
    <submittedName>
        <fullName evidence="1">Metal-dependent hydrolase</fullName>
    </submittedName>
</protein>
<sequence length="260" mass="30052">MIFFQNPISIVLVIIGASLPDFDHNIKKLNVYKMIIIGLISFIILYIANLPYLVGIIFLIIPIIFYFSNHRGFTHSILGIFLLSLLLSIVIIMGIFLIYPSLEYLAIMNNIENYFLVSTVIIVLVLGILTINKNLIVPFIVLFLLGIIFLPIEYYSFFTTFDISYNFINWLIYSINTIIGINLITDFNLVFINQMMICFFLPLFLGFLTHLILDSLTPAGIELFRPFSSKKVHKKFAVACLILILLLAILKYFFTYNYYF</sequence>
<reference evidence="1" key="1">
    <citation type="submission" date="2019-06" db="EMBL/GenBank/DDBJ databases">
        <title>Complete genome sequence of Methanobrevibacter arboriphilus strain SA.</title>
        <authorList>
            <person name="Asakawa S."/>
        </authorList>
    </citation>
    <scope>NUCLEOTIDE SEQUENCE</scope>
    <source>
        <strain evidence="1">SA</strain>
    </source>
</reference>
<dbReference type="Proteomes" id="UP000825015">
    <property type="component" value="Chromosome"/>
</dbReference>
<organism evidence="1 2">
    <name type="scientific">Methanobrevibacter arboriphilus</name>
    <dbReference type="NCBI Taxonomy" id="39441"/>
    <lineage>
        <taxon>Archaea</taxon>
        <taxon>Methanobacteriati</taxon>
        <taxon>Methanobacteriota</taxon>
        <taxon>Methanomada group</taxon>
        <taxon>Methanobacteria</taxon>
        <taxon>Methanobacteriales</taxon>
        <taxon>Methanobacteriaceae</taxon>
        <taxon>Methanobrevibacter</taxon>
    </lineage>
</organism>
<name>A0ACA8R3P3_METAZ</name>
<keyword evidence="1" id="KW-0378">Hydrolase</keyword>
<evidence type="ECO:0000313" key="2">
    <source>
        <dbReference type="Proteomes" id="UP000825015"/>
    </source>
</evidence>
<accession>A0ACA8R3P3</accession>
<gene>
    <name evidence="1" type="ORF">MarbSA_13850</name>
</gene>
<keyword evidence="2" id="KW-1185">Reference proteome</keyword>
<evidence type="ECO:0000313" key="1">
    <source>
        <dbReference type="EMBL" id="BBL62345.1"/>
    </source>
</evidence>